<evidence type="ECO:0000313" key="2">
    <source>
        <dbReference type="EMBL" id="KAG7442256.1"/>
    </source>
</evidence>
<protein>
    <submittedName>
        <fullName evidence="2">Uncharacterized protein</fullName>
    </submittedName>
</protein>
<feature type="chain" id="PRO_5040506442" evidence="1">
    <location>
        <begin position="19"/>
        <end position="156"/>
    </location>
</feature>
<dbReference type="OrthoDB" id="2012566at2759"/>
<keyword evidence="3" id="KW-1185">Reference proteome</keyword>
<dbReference type="InterPro" id="IPR023214">
    <property type="entry name" value="HAD_sf"/>
</dbReference>
<evidence type="ECO:0000256" key="1">
    <source>
        <dbReference type="SAM" id="SignalP"/>
    </source>
</evidence>
<dbReference type="InterPro" id="IPR036412">
    <property type="entry name" value="HAD-like_sf"/>
</dbReference>
<dbReference type="Proteomes" id="UP000812287">
    <property type="component" value="Unassembled WGS sequence"/>
</dbReference>
<sequence>MSTTTFALDLLLFDIVGGHVSQETCHSSLRHEFSLDPVDIRKAAEDSCASLKWDTNLEIFFHELKDENRETMCIFAMFNVSHPGYEALQSVSADMNWSIFDGIFTFFVAGRRKPDFGFYRCTLSQANLDPSRTIFIDDEREHTLGALPGTAWNCVS</sequence>
<accession>A0A9P7VLP7</accession>
<dbReference type="AlphaFoldDB" id="A0A9P7VLP7"/>
<reference evidence="2" key="1">
    <citation type="submission" date="2020-11" db="EMBL/GenBank/DDBJ databases">
        <title>Adaptations for nitrogen fixation in a non-lichenized fungal sporocarp promotes dispersal by wood-feeding termites.</title>
        <authorList>
            <consortium name="DOE Joint Genome Institute"/>
            <person name="Koch R.A."/>
            <person name="Yoon G."/>
            <person name="Arayal U."/>
            <person name="Lail K."/>
            <person name="Amirebrahimi M."/>
            <person name="Labutti K."/>
            <person name="Lipzen A."/>
            <person name="Riley R."/>
            <person name="Barry K."/>
            <person name="Henrissat B."/>
            <person name="Grigoriev I.V."/>
            <person name="Herr J.R."/>
            <person name="Aime M.C."/>
        </authorList>
    </citation>
    <scope>NUCLEOTIDE SEQUENCE</scope>
    <source>
        <strain evidence="2">MCA 3950</strain>
    </source>
</reference>
<dbReference type="PANTHER" id="PTHR43611">
    <property type="entry name" value="ALPHA-D-GLUCOSE 1-PHOSPHATE PHOSPHATASE"/>
    <property type="match status" value="1"/>
</dbReference>
<gene>
    <name evidence="2" type="ORF">BT62DRAFT_1079381</name>
</gene>
<organism evidence="2 3">
    <name type="scientific">Guyanagaster necrorhizus</name>
    <dbReference type="NCBI Taxonomy" id="856835"/>
    <lineage>
        <taxon>Eukaryota</taxon>
        <taxon>Fungi</taxon>
        <taxon>Dikarya</taxon>
        <taxon>Basidiomycota</taxon>
        <taxon>Agaricomycotina</taxon>
        <taxon>Agaricomycetes</taxon>
        <taxon>Agaricomycetidae</taxon>
        <taxon>Agaricales</taxon>
        <taxon>Marasmiineae</taxon>
        <taxon>Physalacriaceae</taxon>
        <taxon>Guyanagaster</taxon>
    </lineage>
</organism>
<dbReference type="Gene3D" id="3.40.50.1000">
    <property type="entry name" value="HAD superfamily/HAD-like"/>
    <property type="match status" value="1"/>
</dbReference>
<keyword evidence="1" id="KW-0732">Signal</keyword>
<dbReference type="PANTHER" id="PTHR43611:SF3">
    <property type="entry name" value="FLAVIN MONONUCLEOTIDE HYDROLASE 1, CHLOROPLATIC"/>
    <property type="match status" value="1"/>
</dbReference>
<dbReference type="EMBL" id="MU250552">
    <property type="protein sequence ID" value="KAG7442256.1"/>
    <property type="molecule type" value="Genomic_DNA"/>
</dbReference>
<feature type="signal peptide" evidence="1">
    <location>
        <begin position="1"/>
        <end position="18"/>
    </location>
</feature>
<dbReference type="RefSeq" id="XP_043035756.1">
    <property type="nucleotide sequence ID" value="XM_043179480.1"/>
</dbReference>
<evidence type="ECO:0000313" key="3">
    <source>
        <dbReference type="Proteomes" id="UP000812287"/>
    </source>
</evidence>
<dbReference type="GeneID" id="66101774"/>
<comment type="caution">
    <text evidence="2">The sequence shown here is derived from an EMBL/GenBank/DDBJ whole genome shotgun (WGS) entry which is preliminary data.</text>
</comment>
<name>A0A9P7VLP7_9AGAR</name>
<dbReference type="SUPFAM" id="SSF56784">
    <property type="entry name" value="HAD-like"/>
    <property type="match status" value="1"/>
</dbReference>
<proteinExistence type="predicted"/>